<dbReference type="Gene3D" id="1.10.287.850">
    <property type="entry name" value="HP0062-like domain"/>
    <property type="match status" value="1"/>
</dbReference>
<dbReference type="RefSeq" id="WP_138228031.1">
    <property type="nucleotide sequence ID" value="NZ_AP022577.1"/>
</dbReference>
<feature type="domain" description="PE" evidence="1">
    <location>
        <begin position="7"/>
        <end position="92"/>
    </location>
</feature>
<sequence>MQPLEHNPGAIGVGTQVVGNGARGLTTGTATLSEASALVPAGADEVSMQAAMAFAVEGVEVMGINAFAQEELARAGAAYVEAGAMYEATDVATAATLI</sequence>
<keyword evidence="3" id="KW-1185">Reference proteome</keyword>
<reference evidence="2 3" key="1">
    <citation type="journal article" date="2019" name="Emerg. Microbes Infect.">
        <title>Comprehensive subspecies identification of 175 nontuberculous mycobacteria species based on 7547 genomic profiles.</title>
        <authorList>
            <person name="Matsumoto Y."/>
            <person name="Kinjo T."/>
            <person name="Motooka D."/>
            <person name="Nabeya D."/>
            <person name="Jung N."/>
            <person name="Uechi K."/>
            <person name="Horii T."/>
            <person name="Iida T."/>
            <person name="Fujita J."/>
            <person name="Nakamura S."/>
        </authorList>
    </citation>
    <scope>NUCLEOTIDE SEQUENCE [LARGE SCALE GENOMIC DNA]</scope>
    <source>
        <strain evidence="2 3">JCM 15296</strain>
    </source>
</reference>
<dbReference type="InterPro" id="IPR000084">
    <property type="entry name" value="PE-PGRS_N"/>
</dbReference>
<name>A0ABM7IFX4_9MYCO</name>
<evidence type="ECO:0000313" key="3">
    <source>
        <dbReference type="Proteomes" id="UP000465609"/>
    </source>
</evidence>
<protein>
    <submittedName>
        <fullName evidence="2">PE family protein PE35</fullName>
    </submittedName>
</protein>
<organism evidence="2 3">
    <name type="scientific">Mycolicibacterium aubagnense</name>
    <dbReference type="NCBI Taxonomy" id="319707"/>
    <lineage>
        <taxon>Bacteria</taxon>
        <taxon>Bacillati</taxon>
        <taxon>Actinomycetota</taxon>
        <taxon>Actinomycetes</taxon>
        <taxon>Mycobacteriales</taxon>
        <taxon>Mycobacteriaceae</taxon>
        <taxon>Mycolicibacterium</taxon>
    </lineage>
</organism>
<gene>
    <name evidence="2" type="primary">PE35</name>
    <name evidence="2" type="ORF">MAUB_34710</name>
</gene>
<accession>A0ABM7IFX4</accession>
<evidence type="ECO:0000259" key="1">
    <source>
        <dbReference type="Pfam" id="PF00934"/>
    </source>
</evidence>
<dbReference type="Proteomes" id="UP000465609">
    <property type="component" value="Chromosome"/>
</dbReference>
<proteinExistence type="predicted"/>
<dbReference type="Pfam" id="PF00934">
    <property type="entry name" value="PE"/>
    <property type="match status" value="1"/>
</dbReference>
<evidence type="ECO:0000313" key="2">
    <source>
        <dbReference type="EMBL" id="BBX85598.1"/>
    </source>
</evidence>
<dbReference type="EMBL" id="AP022577">
    <property type="protein sequence ID" value="BBX85598.1"/>
    <property type="molecule type" value="Genomic_DNA"/>
</dbReference>